<evidence type="ECO:0000256" key="2">
    <source>
        <dbReference type="ARBA" id="ARBA00022801"/>
    </source>
</evidence>
<accession>A0ABY8FXZ1</accession>
<dbReference type="Gene3D" id="3.40.50.1820">
    <property type="entry name" value="alpha/beta hydrolase"/>
    <property type="match status" value="1"/>
</dbReference>
<dbReference type="PANTHER" id="PTHR43248">
    <property type="entry name" value="2-SUCCINYL-6-HYDROXY-2,4-CYCLOHEXADIENE-1-CARBOXYLATE SYNTHASE"/>
    <property type="match status" value="1"/>
</dbReference>
<dbReference type="EMBL" id="CP121208">
    <property type="protein sequence ID" value="WFM83359.1"/>
    <property type="molecule type" value="Genomic_DNA"/>
</dbReference>
<dbReference type="SUPFAM" id="SSF53474">
    <property type="entry name" value="alpha/beta-Hydrolases"/>
    <property type="match status" value="1"/>
</dbReference>
<gene>
    <name evidence="4" type="ORF">P7079_08225</name>
</gene>
<evidence type="ECO:0000313" key="5">
    <source>
        <dbReference type="Proteomes" id="UP001215216"/>
    </source>
</evidence>
<dbReference type="InterPro" id="IPR000073">
    <property type="entry name" value="AB_hydrolase_1"/>
</dbReference>
<reference evidence="4 5" key="1">
    <citation type="submission" date="2023-03" db="EMBL/GenBank/DDBJ databases">
        <title>Complete genome of Arcanobacterium canis strain DSM 25104 isolated in 2010 from a canine otitis externa in Germany.</title>
        <authorList>
            <person name="Borowiak M."/>
            <person name="Kreitlow A."/>
            <person name="Malorny B."/>
            <person name="Laemmler C."/>
            <person name="Prenger-Berninghoff E."/>
            <person name="Ploetz M."/>
            <person name="Abdulmawjood A."/>
        </authorList>
    </citation>
    <scope>NUCLEOTIDE SEQUENCE [LARGE SCALE GENOMIC DNA]</scope>
    <source>
        <strain evidence="4 5">DSM 25104</strain>
    </source>
</reference>
<dbReference type="RefSeq" id="WP_278012754.1">
    <property type="nucleotide sequence ID" value="NZ_CP121208.1"/>
</dbReference>
<comment type="similarity">
    <text evidence="1">Belongs to the peptidase S33 family.</text>
</comment>
<keyword evidence="2 4" id="KW-0378">Hydrolase</keyword>
<proteinExistence type="inferred from homology"/>
<keyword evidence="5" id="KW-1185">Reference proteome</keyword>
<organism evidence="4 5">
    <name type="scientific">Arcanobacterium canis</name>
    <dbReference type="NCBI Taxonomy" id="999183"/>
    <lineage>
        <taxon>Bacteria</taxon>
        <taxon>Bacillati</taxon>
        <taxon>Actinomycetota</taxon>
        <taxon>Actinomycetes</taxon>
        <taxon>Actinomycetales</taxon>
        <taxon>Actinomycetaceae</taxon>
        <taxon>Arcanobacterium</taxon>
    </lineage>
</organism>
<dbReference type="PRINTS" id="PR00793">
    <property type="entry name" value="PROAMNOPTASE"/>
</dbReference>
<dbReference type="GO" id="GO:0016787">
    <property type="term" value="F:hydrolase activity"/>
    <property type="evidence" value="ECO:0007669"/>
    <property type="project" value="UniProtKB-KW"/>
</dbReference>
<protein>
    <submittedName>
        <fullName evidence="4">Alpha/beta fold hydrolase</fullName>
    </submittedName>
</protein>
<evidence type="ECO:0000313" key="4">
    <source>
        <dbReference type="EMBL" id="WFM83359.1"/>
    </source>
</evidence>
<evidence type="ECO:0000259" key="3">
    <source>
        <dbReference type="Pfam" id="PF00561"/>
    </source>
</evidence>
<sequence>MQTASFTLPGHTTFEHRLQVPLDWDGSLTPYASSAHFPKTITVFAREIVREGRENAPRLVYFQGGPGFPANRPAPIGGWINDVLDDYRLVLIDERGTGQSHALDQVTVPVVGDADAQAVYLACFRADSIIRDAEALRRELQGDEPWAALGQSFGGFCVTSYLSLAPEGLSAAMIVAGLVSTHRHADDVYRLTWASTDRRNAEFFERYPCDETTAWHVAEHLAAGAAAALESGDPHAAELLPTGEILTPGRFRMLGINLGRSYGLETLHGLLENPFVEVGGRTRLTQRFLTQVADHISYASCPMYWALHESIYAGPGLATRWSAQRIRTECEQFTLPELSAGGDGERELRARGLGFRFSGEHEFPWMAQTDPALRGLGAAVNALHERDDLPSLHREEVLAKNSVPAAAWMYEPDMFVPIEISRETAAQIRGLKQIEHPTFHHDALSTQSSDIISGLKAELADVWGKRA</sequence>
<dbReference type="Proteomes" id="UP001215216">
    <property type="component" value="Chromosome"/>
</dbReference>
<feature type="domain" description="AB hydrolase-1" evidence="3">
    <location>
        <begin position="59"/>
        <end position="208"/>
    </location>
</feature>
<name>A0ABY8FXZ1_9ACTO</name>
<dbReference type="InterPro" id="IPR002410">
    <property type="entry name" value="Peptidase_S33"/>
</dbReference>
<dbReference type="InterPro" id="IPR029058">
    <property type="entry name" value="AB_hydrolase_fold"/>
</dbReference>
<dbReference type="InterPro" id="IPR051601">
    <property type="entry name" value="Serine_prot/Carboxylest_S33"/>
</dbReference>
<dbReference type="PANTHER" id="PTHR43248:SF2">
    <property type="entry name" value="PROLYL AMINOPEPTIDASE"/>
    <property type="match status" value="1"/>
</dbReference>
<evidence type="ECO:0000256" key="1">
    <source>
        <dbReference type="ARBA" id="ARBA00010088"/>
    </source>
</evidence>
<dbReference type="Pfam" id="PF00561">
    <property type="entry name" value="Abhydrolase_1"/>
    <property type="match status" value="1"/>
</dbReference>